<dbReference type="EMBL" id="RQZG01000010">
    <property type="protein sequence ID" value="RRD04569.1"/>
    <property type="molecule type" value="Genomic_DNA"/>
</dbReference>
<reference evidence="2 3" key="1">
    <citation type="submission" date="2018-11" db="EMBL/GenBank/DDBJ databases">
        <title>Genomes From Bacteria Associated with the Canine Oral Cavity: a Test Case for Automated Genome-Based Taxonomic Assignment.</title>
        <authorList>
            <person name="Coil D.A."/>
            <person name="Jospin G."/>
            <person name="Darling A.E."/>
            <person name="Wallis C."/>
            <person name="Davis I.J."/>
            <person name="Harris S."/>
            <person name="Eisen J.A."/>
            <person name="Holcombe L.J."/>
            <person name="O'Flynn C."/>
        </authorList>
    </citation>
    <scope>NUCLEOTIDE SEQUENCE [LARGE SCALE GENOMIC DNA]</scope>
    <source>
        <strain evidence="2 3">OH887_COT-365</strain>
    </source>
</reference>
<dbReference type="AlphaFoldDB" id="A0A3P1T5C2"/>
<evidence type="ECO:0000256" key="1">
    <source>
        <dbReference type="SAM" id="Phobius"/>
    </source>
</evidence>
<keyword evidence="1" id="KW-1133">Transmembrane helix</keyword>
<evidence type="ECO:0000313" key="2">
    <source>
        <dbReference type="EMBL" id="RRD04569.1"/>
    </source>
</evidence>
<dbReference type="RefSeq" id="WP_124844959.1">
    <property type="nucleotide sequence ID" value="NZ_JAUNKP010000008.1"/>
</dbReference>
<evidence type="ECO:0000313" key="3">
    <source>
        <dbReference type="Proteomes" id="UP000280819"/>
    </source>
</evidence>
<proteinExistence type="predicted"/>
<comment type="caution">
    <text evidence="2">The sequence shown here is derived from an EMBL/GenBank/DDBJ whole genome shotgun (WGS) entry which is preliminary data.</text>
</comment>
<sequence length="168" mass="18818">MVERFDVQMRPRFWRAFPLALLWAFGVIVAVIALDSALPGGLPVSPGIIAVPLATGGLFGIMRANSALRIVTIGHGFLVLSDGRNHRELDRIPLQDLAQVRVYTKLNRRLEATDRMGRVRVALDPYGQTTVADDIANVLKRMLPHLENPAGMQLRRKERVLIFPQRPH</sequence>
<gene>
    <name evidence="2" type="ORF">EII34_09695</name>
</gene>
<dbReference type="OrthoDB" id="9871580at2"/>
<feature type="transmembrane region" description="Helical" evidence="1">
    <location>
        <begin position="40"/>
        <end position="61"/>
    </location>
</feature>
<evidence type="ECO:0008006" key="4">
    <source>
        <dbReference type="Google" id="ProtNLM"/>
    </source>
</evidence>
<accession>A0A3P1T5C2</accession>
<organism evidence="2 3">
    <name type="scientific">Arachnia propionica</name>
    <dbReference type="NCBI Taxonomy" id="1750"/>
    <lineage>
        <taxon>Bacteria</taxon>
        <taxon>Bacillati</taxon>
        <taxon>Actinomycetota</taxon>
        <taxon>Actinomycetes</taxon>
        <taxon>Propionibacteriales</taxon>
        <taxon>Propionibacteriaceae</taxon>
        <taxon>Arachnia</taxon>
    </lineage>
</organism>
<dbReference type="Proteomes" id="UP000280819">
    <property type="component" value="Unassembled WGS sequence"/>
</dbReference>
<keyword evidence="1" id="KW-0472">Membrane</keyword>
<feature type="transmembrane region" description="Helical" evidence="1">
    <location>
        <begin position="12"/>
        <end position="34"/>
    </location>
</feature>
<protein>
    <recommendedName>
        <fullName evidence="4">Photosystem I assembly protein Ycf4</fullName>
    </recommendedName>
</protein>
<name>A0A3P1T5C2_9ACTN</name>
<keyword evidence="1" id="KW-0812">Transmembrane</keyword>